<evidence type="ECO:0000256" key="2">
    <source>
        <dbReference type="ARBA" id="ARBA00022603"/>
    </source>
</evidence>
<dbReference type="InParanoid" id="Q2FSA7"/>
<protein>
    <submittedName>
        <fullName evidence="5">Methylase</fullName>
    </submittedName>
</protein>
<comment type="similarity">
    <text evidence="1">Belongs to the eukaryotic/archaeal PrmC-related family.</text>
</comment>
<dbReference type="AlphaFoldDB" id="Q2FSA7"/>
<dbReference type="PROSITE" id="PS00092">
    <property type="entry name" value="N6_MTASE"/>
    <property type="match status" value="1"/>
</dbReference>
<dbReference type="OrthoDB" id="27149at2157"/>
<evidence type="ECO:0000313" key="6">
    <source>
        <dbReference type="Proteomes" id="UP000001941"/>
    </source>
</evidence>
<dbReference type="FunCoup" id="Q2FSA7">
    <property type="interactions" value="58"/>
</dbReference>
<evidence type="ECO:0000256" key="1">
    <source>
        <dbReference type="ARBA" id="ARBA00006149"/>
    </source>
</evidence>
<proteinExistence type="inferred from homology"/>
<dbReference type="PANTHER" id="PTHR45875:SF1">
    <property type="entry name" value="METHYLTRANSFERASE N6AMT1"/>
    <property type="match status" value="1"/>
</dbReference>
<organism evidence="5 6">
    <name type="scientific">Methanospirillum hungatei JF-1 (strain ATCC 27890 / DSM 864 / NBRC 100397 / JF-1)</name>
    <dbReference type="NCBI Taxonomy" id="323259"/>
    <lineage>
        <taxon>Archaea</taxon>
        <taxon>Methanobacteriati</taxon>
        <taxon>Methanobacteriota</taxon>
        <taxon>Stenosarchaea group</taxon>
        <taxon>Methanomicrobia</taxon>
        <taxon>Methanomicrobiales</taxon>
        <taxon>Methanospirillaceae</taxon>
        <taxon>Methanospirillum</taxon>
    </lineage>
</organism>
<dbReference type="KEGG" id="mhu:Mhun_3030"/>
<dbReference type="GO" id="GO:0035657">
    <property type="term" value="C:eRF1 methyltransferase complex"/>
    <property type="evidence" value="ECO:0007669"/>
    <property type="project" value="TreeGrafter"/>
</dbReference>
<dbReference type="GO" id="GO:0032259">
    <property type="term" value="P:methylation"/>
    <property type="evidence" value="ECO:0007669"/>
    <property type="project" value="UniProtKB-KW"/>
</dbReference>
<evidence type="ECO:0000256" key="3">
    <source>
        <dbReference type="ARBA" id="ARBA00022679"/>
    </source>
</evidence>
<dbReference type="NCBIfam" id="TIGR00537">
    <property type="entry name" value="hemK_rel_arch"/>
    <property type="match status" value="1"/>
</dbReference>
<dbReference type="InterPro" id="IPR052190">
    <property type="entry name" value="Euk-Arch_PrmC-MTase"/>
</dbReference>
<dbReference type="InterPro" id="IPR002052">
    <property type="entry name" value="DNA_methylase_N6_adenine_CS"/>
</dbReference>
<gene>
    <name evidence="5" type="ordered locus">Mhun_3030</name>
</gene>
<dbReference type="eggNOG" id="arCOG00109">
    <property type="taxonomic scope" value="Archaea"/>
</dbReference>
<dbReference type="GO" id="GO:0008276">
    <property type="term" value="F:protein methyltransferase activity"/>
    <property type="evidence" value="ECO:0007669"/>
    <property type="project" value="TreeGrafter"/>
</dbReference>
<dbReference type="STRING" id="323259.Mhun_3030"/>
<keyword evidence="6" id="KW-1185">Reference proteome</keyword>
<keyword evidence="3" id="KW-0808">Transferase</keyword>
<evidence type="ECO:0000256" key="4">
    <source>
        <dbReference type="ARBA" id="ARBA00022691"/>
    </source>
</evidence>
<name>Q2FSA7_METHJ</name>
<accession>Q2FSA7</accession>
<keyword evidence="4" id="KW-0949">S-adenosyl-L-methionine</keyword>
<dbReference type="CDD" id="cd02440">
    <property type="entry name" value="AdoMet_MTases"/>
    <property type="match status" value="1"/>
</dbReference>
<dbReference type="PANTHER" id="PTHR45875">
    <property type="entry name" value="METHYLTRANSFERASE N6AMT1"/>
    <property type="match status" value="1"/>
</dbReference>
<dbReference type="EMBL" id="CP000254">
    <property type="protein sequence ID" value="ABD42717.1"/>
    <property type="molecule type" value="Genomic_DNA"/>
</dbReference>
<dbReference type="InterPro" id="IPR004557">
    <property type="entry name" value="PrmC-related"/>
</dbReference>
<keyword evidence="2 5" id="KW-0489">Methyltransferase</keyword>
<dbReference type="GO" id="GO:0008757">
    <property type="term" value="F:S-adenosylmethionine-dependent methyltransferase activity"/>
    <property type="evidence" value="ECO:0007669"/>
    <property type="project" value="TreeGrafter"/>
</dbReference>
<reference evidence="6" key="1">
    <citation type="journal article" date="2016" name="Stand. Genomic Sci.">
        <title>Complete genome sequence of Methanospirillum hungatei type strain JF1.</title>
        <authorList>
            <person name="Gunsalus R.P."/>
            <person name="Cook L.E."/>
            <person name="Crable B."/>
            <person name="Rohlin L."/>
            <person name="McDonald E."/>
            <person name="Mouttaki H."/>
            <person name="Sieber J.R."/>
            <person name="Poweleit N."/>
            <person name="Zhou H."/>
            <person name="Lapidus A.L."/>
            <person name="Daligault H.E."/>
            <person name="Land M."/>
            <person name="Gilna P."/>
            <person name="Ivanova N."/>
            <person name="Kyrpides N."/>
            <person name="Culley D.E."/>
            <person name="McInerney M.J."/>
        </authorList>
    </citation>
    <scope>NUCLEOTIDE SEQUENCE [LARGE SCALE GENOMIC DNA]</scope>
    <source>
        <strain evidence="6">ATCC 27890 / DSM 864 / NBRC 100397 / JF-1</strain>
    </source>
</reference>
<sequence length="164" mass="18463">MAQAEVKPDDIVLEVGTGSGYVASSIQDCRMVFATDINPHAVLSAHERGIQVVRTDLIAGLRRIFSLILFNPPYIPTRPDERCHDWLEYALDGGPDGRGPLTRFLDQVADVLIPGGRVLIVISSLQYFEKCEEIFKKTGFSYTIADHEILEDGEELRIYRLKRD</sequence>
<dbReference type="EnsemblBacteria" id="ABD42717">
    <property type="protein sequence ID" value="ABD42717"/>
    <property type="gene ID" value="Mhun_3030"/>
</dbReference>
<dbReference type="SUPFAM" id="SSF53335">
    <property type="entry name" value="S-adenosyl-L-methionine-dependent methyltransferases"/>
    <property type="match status" value="1"/>
</dbReference>
<dbReference type="Proteomes" id="UP000001941">
    <property type="component" value="Chromosome"/>
</dbReference>
<dbReference type="Gene3D" id="3.40.50.150">
    <property type="entry name" value="Vaccinia Virus protein VP39"/>
    <property type="match status" value="1"/>
</dbReference>
<evidence type="ECO:0000313" key="5">
    <source>
        <dbReference type="EMBL" id="ABD42717.1"/>
    </source>
</evidence>
<dbReference type="GO" id="GO:0003676">
    <property type="term" value="F:nucleic acid binding"/>
    <property type="evidence" value="ECO:0007669"/>
    <property type="project" value="InterPro"/>
</dbReference>
<dbReference type="InterPro" id="IPR029063">
    <property type="entry name" value="SAM-dependent_MTases_sf"/>
</dbReference>
<dbReference type="HOGENOM" id="CLU_018398_6_2_2"/>